<evidence type="ECO:0000313" key="1">
    <source>
        <dbReference type="EMBL" id="KAF6152424.1"/>
    </source>
</evidence>
<name>A0A7J7MCB5_9MAGN</name>
<sequence length="145" mass="15969">MIVPPKFDQPPREITHHKALREMPFKGVVGAINGTLISVTITEDDKTPCRGRGRGECFQNVMIICDFNMIFIYVVAGWEGVVHGAMVLSETLGDDASSSTCVTPSTSTTFGELENKLKMDLLVSKTKTEMLESFLTEIGKLNLKD</sequence>
<dbReference type="EMBL" id="JACGCM010001633">
    <property type="protein sequence ID" value="KAF6152424.1"/>
    <property type="molecule type" value="Genomic_DNA"/>
</dbReference>
<protein>
    <submittedName>
        <fullName evidence="1">Uncharacterized protein</fullName>
    </submittedName>
</protein>
<organism evidence="1 2">
    <name type="scientific">Kingdonia uniflora</name>
    <dbReference type="NCBI Taxonomy" id="39325"/>
    <lineage>
        <taxon>Eukaryota</taxon>
        <taxon>Viridiplantae</taxon>
        <taxon>Streptophyta</taxon>
        <taxon>Embryophyta</taxon>
        <taxon>Tracheophyta</taxon>
        <taxon>Spermatophyta</taxon>
        <taxon>Magnoliopsida</taxon>
        <taxon>Ranunculales</taxon>
        <taxon>Circaeasteraceae</taxon>
        <taxon>Kingdonia</taxon>
    </lineage>
</organism>
<proteinExistence type="predicted"/>
<gene>
    <name evidence="1" type="ORF">GIB67_038047</name>
</gene>
<reference evidence="1 2" key="1">
    <citation type="journal article" date="2020" name="IScience">
        <title>Genome Sequencing of the Endangered Kingdonia uniflora (Circaeasteraceae, Ranunculales) Reveals Potential Mechanisms of Evolutionary Specialization.</title>
        <authorList>
            <person name="Sun Y."/>
            <person name="Deng T."/>
            <person name="Zhang A."/>
            <person name="Moore M.J."/>
            <person name="Landis J.B."/>
            <person name="Lin N."/>
            <person name="Zhang H."/>
            <person name="Zhang X."/>
            <person name="Huang J."/>
            <person name="Zhang X."/>
            <person name="Sun H."/>
            <person name="Wang H."/>
        </authorList>
    </citation>
    <scope>NUCLEOTIDE SEQUENCE [LARGE SCALE GENOMIC DNA]</scope>
    <source>
        <strain evidence="1">TB1705</strain>
        <tissue evidence="1">Leaf</tissue>
    </source>
</reference>
<dbReference type="OrthoDB" id="974998at2759"/>
<evidence type="ECO:0000313" key="2">
    <source>
        <dbReference type="Proteomes" id="UP000541444"/>
    </source>
</evidence>
<keyword evidence="2" id="KW-1185">Reference proteome</keyword>
<comment type="caution">
    <text evidence="1">The sequence shown here is derived from an EMBL/GenBank/DDBJ whole genome shotgun (WGS) entry which is preliminary data.</text>
</comment>
<accession>A0A7J7MCB5</accession>
<dbReference type="Proteomes" id="UP000541444">
    <property type="component" value="Unassembled WGS sequence"/>
</dbReference>
<dbReference type="AlphaFoldDB" id="A0A7J7MCB5"/>